<dbReference type="AlphaFoldDB" id="A0A8T1UFG7"/>
<gene>
    <name evidence="1" type="ORF">JG687_00007454</name>
</gene>
<dbReference type="EMBL" id="JAENGZ010000331">
    <property type="protein sequence ID" value="KAG6961897.1"/>
    <property type="molecule type" value="Genomic_DNA"/>
</dbReference>
<evidence type="ECO:0000313" key="1">
    <source>
        <dbReference type="EMBL" id="KAG6961897.1"/>
    </source>
</evidence>
<name>A0A8T1UFG7_9STRA</name>
<evidence type="ECO:0000313" key="2">
    <source>
        <dbReference type="Proteomes" id="UP000688947"/>
    </source>
</evidence>
<sequence length="60" mass="6838">MLVVYKLIGLSVKRIVSLQSSISLLSEIIAAYTLIYRIEWQPHTILSGKSVYFRCSSPQH</sequence>
<proteinExistence type="predicted"/>
<organism evidence="1 2">
    <name type="scientific">Phytophthora cactorum</name>
    <dbReference type="NCBI Taxonomy" id="29920"/>
    <lineage>
        <taxon>Eukaryota</taxon>
        <taxon>Sar</taxon>
        <taxon>Stramenopiles</taxon>
        <taxon>Oomycota</taxon>
        <taxon>Peronosporomycetes</taxon>
        <taxon>Peronosporales</taxon>
        <taxon>Peronosporaceae</taxon>
        <taxon>Phytophthora</taxon>
    </lineage>
</organism>
<comment type="caution">
    <text evidence="1">The sequence shown here is derived from an EMBL/GenBank/DDBJ whole genome shotgun (WGS) entry which is preliminary data.</text>
</comment>
<dbReference type="Proteomes" id="UP000688947">
    <property type="component" value="Unassembled WGS sequence"/>
</dbReference>
<protein>
    <submittedName>
        <fullName evidence="1">Uncharacterized protein</fullName>
    </submittedName>
</protein>
<reference evidence="1" key="1">
    <citation type="submission" date="2021-01" db="EMBL/GenBank/DDBJ databases">
        <title>Phytophthora aleatoria, a newly-described species from Pinus radiata is distinct from Phytophthora cactorum isolates based on comparative genomics.</title>
        <authorList>
            <person name="Mcdougal R."/>
            <person name="Panda P."/>
            <person name="Williams N."/>
            <person name="Studholme D.J."/>
        </authorList>
    </citation>
    <scope>NUCLEOTIDE SEQUENCE</scope>
    <source>
        <strain evidence="1">NZFS 3830</strain>
    </source>
</reference>
<accession>A0A8T1UFG7</accession>